<evidence type="ECO:0000259" key="2">
    <source>
        <dbReference type="Pfam" id="PF04945"/>
    </source>
</evidence>
<dbReference type="RefSeq" id="WP_131976354.1">
    <property type="nucleotide sequence ID" value="NZ_SLYB01000009.1"/>
</dbReference>
<dbReference type="Pfam" id="PF10080">
    <property type="entry name" value="FtrD-like"/>
    <property type="match status" value="1"/>
</dbReference>
<feature type="transmembrane region" description="Helical" evidence="1">
    <location>
        <begin position="36"/>
        <end position="53"/>
    </location>
</feature>
<dbReference type="EMBL" id="SLYB01000009">
    <property type="protein sequence ID" value="TCP95366.1"/>
    <property type="molecule type" value="Genomic_DNA"/>
</dbReference>
<dbReference type="InterPro" id="IPR007029">
    <property type="entry name" value="YHS_dom"/>
</dbReference>
<feature type="transmembrane region" description="Helical" evidence="1">
    <location>
        <begin position="251"/>
        <end position="269"/>
    </location>
</feature>
<evidence type="ECO:0000256" key="1">
    <source>
        <dbReference type="SAM" id="Phobius"/>
    </source>
</evidence>
<keyword evidence="1" id="KW-0812">Transmembrane</keyword>
<name>A0A4R2T2G2_9PAST</name>
<dbReference type="Pfam" id="PF04945">
    <property type="entry name" value="YHS"/>
    <property type="match status" value="1"/>
</dbReference>
<feature type="transmembrane region" description="Helical" evidence="1">
    <location>
        <begin position="201"/>
        <end position="223"/>
    </location>
</feature>
<evidence type="ECO:0000313" key="5">
    <source>
        <dbReference type="Proteomes" id="UP000295763"/>
    </source>
</evidence>
<organism evidence="4 5">
    <name type="scientific">Cricetibacter osteomyelitidis</name>
    <dbReference type="NCBI Taxonomy" id="1521931"/>
    <lineage>
        <taxon>Bacteria</taxon>
        <taxon>Pseudomonadati</taxon>
        <taxon>Pseudomonadota</taxon>
        <taxon>Gammaproteobacteria</taxon>
        <taxon>Pasteurellales</taxon>
        <taxon>Pasteurellaceae</taxon>
        <taxon>Cricetibacter</taxon>
    </lineage>
</organism>
<protein>
    <submittedName>
        <fullName evidence="4">Putative membrane protein</fullName>
    </submittedName>
</protein>
<reference evidence="4 5" key="1">
    <citation type="submission" date="2019-03" db="EMBL/GenBank/DDBJ databases">
        <title>Genomic Encyclopedia of Type Strains, Phase IV (KMG-IV): sequencing the most valuable type-strain genomes for metagenomic binning, comparative biology and taxonomic classification.</title>
        <authorList>
            <person name="Goeker M."/>
        </authorList>
    </citation>
    <scope>NUCLEOTIDE SEQUENCE [LARGE SCALE GENOMIC DNA]</scope>
    <source>
        <strain evidence="4 5">DSM 28404</strain>
    </source>
</reference>
<feature type="transmembrane region" description="Helical" evidence="1">
    <location>
        <begin position="59"/>
        <end position="77"/>
    </location>
</feature>
<keyword evidence="1" id="KW-1133">Transmembrane helix</keyword>
<evidence type="ECO:0000259" key="3">
    <source>
        <dbReference type="Pfam" id="PF10080"/>
    </source>
</evidence>
<dbReference type="OrthoDB" id="9792533at2"/>
<feature type="domain" description="Membrane iron-sulfur containing protein FtrD-like" evidence="3">
    <location>
        <begin position="300"/>
        <end position="403"/>
    </location>
</feature>
<proteinExistence type="predicted"/>
<feature type="domain" description="YHS" evidence="2">
    <location>
        <begin position="411"/>
        <end position="455"/>
    </location>
</feature>
<dbReference type="AlphaFoldDB" id="A0A4R2T2G2"/>
<comment type="caution">
    <text evidence="4">The sequence shown here is derived from an EMBL/GenBank/DDBJ whole genome shotgun (WGS) entry which is preliminary data.</text>
</comment>
<dbReference type="Proteomes" id="UP000295763">
    <property type="component" value="Unassembled WGS sequence"/>
</dbReference>
<dbReference type="InterPro" id="IPR018758">
    <property type="entry name" value="FtrD-like"/>
</dbReference>
<gene>
    <name evidence="4" type="ORF">EDC44_10960</name>
</gene>
<feature type="transmembrane region" description="Helical" evidence="1">
    <location>
        <begin position="121"/>
        <end position="142"/>
    </location>
</feature>
<evidence type="ECO:0000313" key="4">
    <source>
        <dbReference type="EMBL" id="TCP95366.1"/>
    </source>
</evidence>
<keyword evidence="1" id="KW-0472">Membrane</keyword>
<keyword evidence="5" id="KW-1185">Reference proteome</keyword>
<feature type="transmembrane region" description="Helical" evidence="1">
    <location>
        <begin position="84"/>
        <end position="101"/>
    </location>
</feature>
<feature type="transmembrane region" description="Helical" evidence="1">
    <location>
        <begin position="6"/>
        <end position="24"/>
    </location>
</feature>
<sequence length="456" mass="51650">MNYFFTHFLQSVLPFALLLGCIWANSPTVDLKKLKSTLFFSVIIAFSLTLIPLKSQLSLLIFNLIILVILLLLPVAYRLNSEKINRTFSGLLAVIALLQWYRDPNLAAITSTDVINTDFILNIAAIILGLLLCIFLAAWLYFMLRTEKISKLNVYLWGLLLILIAIPIFSDILLNLMKLQLIELTKVRLSFVAKATNLAEFNNYICAALLVMLMLIFTAKIYLPRYHIMATETDLIEKRKKTALFRSAKHLLLWGLCGILLIVTSQLYWDKVASQPPRLSEAKPVTLNAGNKIEIPIEQVKDGKLHRFVWISDEGKAVRFFIINKQPERLNLAVVFDACILCGDQGYVMQDNQVVCVGCGVYLFIPSIGKSGGCNPVPIEGWQQSESAVILSKDILEDGLNYFSTIVEIEVTDPVDGSKMKNTKTDHKYNYDGKTYFFATEQNLNLFRDNPEQYIK</sequence>
<accession>A0A4R2T2G2</accession>
<feature type="transmembrane region" description="Helical" evidence="1">
    <location>
        <begin position="154"/>
        <end position="181"/>
    </location>
</feature>